<organism evidence="4 5">
    <name type="scientific">Rhizobium rhizophilum</name>
    <dbReference type="NCBI Taxonomy" id="1850373"/>
    <lineage>
        <taxon>Bacteria</taxon>
        <taxon>Pseudomonadati</taxon>
        <taxon>Pseudomonadota</taxon>
        <taxon>Alphaproteobacteria</taxon>
        <taxon>Hyphomicrobiales</taxon>
        <taxon>Rhizobiaceae</taxon>
        <taxon>Rhizobium/Agrobacterium group</taxon>
        <taxon>Rhizobium</taxon>
    </lineage>
</organism>
<dbReference type="InterPro" id="IPR029058">
    <property type="entry name" value="AB_hydrolase_fold"/>
</dbReference>
<dbReference type="PANTHER" id="PTHR10655:SF17">
    <property type="entry name" value="LYSOPHOSPHOLIPASE-LIKE PROTEIN 1"/>
    <property type="match status" value="1"/>
</dbReference>
<comment type="similarity">
    <text evidence="1">Belongs to the AB hydrolase superfamily. AB hydrolase 2 family.</text>
</comment>
<evidence type="ECO:0000256" key="1">
    <source>
        <dbReference type="ARBA" id="ARBA00006499"/>
    </source>
</evidence>
<accession>A0ABY2QMS3</accession>
<keyword evidence="2" id="KW-0378">Hydrolase</keyword>
<dbReference type="RefSeq" id="WP_136560555.1">
    <property type="nucleotide sequence ID" value="NZ_STGT01000008.1"/>
</dbReference>
<dbReference type="SUPFAM" id="SSF53474">
    <property type="entry name" value="alpha/beta-Hydrolases"/>
    <property type="match status" value="1"/>
</dbReference>
<evidence type="ECO:0000313" key="5">
    <source>
        <dbReference type="Proteomes" id="UP000309667"/>
    </source>
</evidence>
<dbReference type="Gene3D" id="3.40.50.1820">
    <property type="entry name" value="alpha/beta hydrolase"/>
    <property type="match status" value="1"/>
</dbReference>
<proteinExistence type="inferred from homology"/>
<dbReference type="EMBL" id="STGT01000008">
    <property type="protein sequence ID" value="THV10215.1"/>
    <property type="molecule type" value="Genomic_DNA"/>
</dbReference>
<dbReference type="Proteomes" id="UP000309667">
    <property type="component" value="Unassembled WGS sequence"/>
</dbReference>
<gene>
    <name evidence="4" type="ORF">E9677_23825</name>
</gene>
<comment type="caution">
    <text evidence="4">The sequence shown here is derived from an EMBL/GenBank/DDBJ whole genome shotgun (WGS) entry which is preliminary data.</text>
</comment>
<evidence type="ECO:0000313" key="4">
    <source>
        <dbReference type="EMBL" id="THV10215.1"/>
    </source>
</evidence>
<name>A0ABY2QMS3_9HYPH</name>
<keyword evidence="5" id="KW-1185">Reference proteome</keyword>
<protein>
    <submittedName>
        <fullName evidence="4">Phospholipase</fullName>
    </submittedName>
</protein>
<dbReference type="InterPro" id="IPR050565">
    <property type="entry name" value="LYPA1-2/EST-like"/>
</dbReference>
<evidence type="ECO:0000259" key="3">
    <source>
        <dbReference type="Pfam" id="PF02230"/>
    </source>
</evidence>
<feature type="domain" description="Phospholipase/carboxylesterase/thioesterase" evidence="3">
    <location>
        <begin position="22"/>
        <end position="205"/>
    </location>
</feature>
<dbReference type="Pfam" id="PF02230">
    <property type="entry name" value="Abhydrolase_2"/>
    <property type="match status" value="1"/>
</dbReference>
<dbReference type="InterPro" id="IPR003140">
    <property type="entry name" value="PLipase/COase/thioEstase"/>
</dbReference>
<sequence length="220" mass="23701">MAIHGEPLTAGVAPAEADVLCIFVHGRTQSPEDMMEQVISQLSVRGVSYCLPRATGNSWYAARATDALTDPTREELHRSLDYINGLVGALRQAGGREKPLLIGGFSQGACLSLEYAMSFGPWNGAMVNLTGCRVGLTADHRPAEDLDGMPVYLTGSDQDPWIPVSAFAEASEALGRARARLRCELFPGRTHQASEMEVAALEAMLRDLAEGSRPFRRVAA</sequence>
<dbReference type="PANTHER" id="PTHR10655">
    <property type="entry name" value="LYSOPHOSPHOLIPASE-RELATED"/>
    <property type="match status" value="1"/>
</dbReference>
<evidence type="ECO:0000256" key="2">
    <source>
        <dbReference type="ARBA" id="ARBA00022801"/>
    </source>
</evidence>
<reference evidence="4 5" key="1">
    <citation type="submission" date="2019-04" db="EMBL/GenBank/DDBJ databases">
        <title>Genome sequence of strain 7209-2.</title>
        <authorList>
            <person name="Gao J."/>
            <person name="Sun J."/>
        </authorList>
    </citation>
    <scope>NUCLEOTIDE SEQUENCE [LARGE SCALE GENOMIC DNA]</scope>
    <source>
        <strain evidence="4 5">7209-2</strain>
    </source>
</reference>